<dbReference type="Gene3D" id="3.40.50.300">
    <property type="entry name" value="P-loop containing nucleotide triphosphate hydrolases"/>
    <property type="match status" value="1"/>
</dbReference>
<evidence type="ECO:0000256" key="11">
    <source>
        <dbReference type="SAM" id="Phobius"/>
    </source>
</evidence>
<feature type="transmembrane region" description="Helical" evidence="11">
    <location>
        <begin position="441"/>
        <end position="462"/>
    </location>
</feature>
<dbReference type="GO" id="GO:0034040">
    <property type="term" value="F:ATPase-coupled lipid transmembrane transporter activity"/>
    <property type="evidence" value="ECO:0007669"/>
    <property type="project" value="TreeGrafter"/>
</dbReference>
<dbReference type="CDD" id="cd02418">
    <property type="entry name" value="Peptidase_C39B"/>
    <property type="match status" value="1"/>
</dbReference>
<feature type="domain" description="ABC transmembrane type-1" evidence="13">
    <location>
        <begin position="245"/>
        <end position="501"/>
    </location>
</feature>
<feature type="transmembrane region" description="Helical" evidence="11">
    <location>
        <begin position="329"/>
        <end position="351"/>
    </location>
</feature>
<dbReference type="PROSITE" id="PS50893">
    <property type="entry name" value="ABC_TRANSPORTER_2"/>
    <property type="match status" value="1"/>
</dbReference>
<evidence type="ECO:0000256" key="3">
    <source>
        <dbReference type="ARBA" id="ARBA00022692"/>
    </source>
</evidence>
<dbReference type="SUPFAM" id="SSF90123">
    <property type="entry name" value="ABC transporter transmembrane region"/>
    <property type="match status" value="1"/>
</dbReference>
<dbReference type="InterPro" id="IPR003439">
    <property type="entry name" value="ABC_transporter-like_ATP-bd"/>
</dbReference>
<evidence type="ECO:0000256" key="9">
    <source>
        <dbReference type="ARBA" id="ARBA00023136"/>
    </source>
</evidence>
<dbReference type="InterPro" id="IPR027417">
    <property type="entry name" value="P-loop_NTPase"/>
</dbReference>
<evidence type="ECO:0000256" key="1">
    <source>
        <dbReference type="ARBA" id="ARBA00004651"/>
    </source>
</evidence>
<dbReference type="AlphaFoldDB" id="A0A1I1R3Y7"/>
<evidence type="ECO:0000256" key="2">
    <source>
        <dbReference type="ARBA" id="ARBA00022448"/>
    </source>
</evidence>
<dbReference type="InterPro" id="IPR005074">
    <property type="entry name" value="Peptidase_C39"/>
</dbReference>
<dbReference type="Gene3D" id="3.90.70.10">
    <property type="entry name" value="Cysteine proteinases"/>
    <property type="match status" value="1"/>
</dbReference>
<gene>
    <name evidence="15" type="ORF">SAMN02910406_03497</name>
</gene>
<evidence type="ECO:0000256" key="8">
    <source>
        <dbReference type="ARBA" id="ARBA00022989"/>
    </source>
</evidence>
<dbReference type="InterPro" id="IPR039421">
    <property type="entry name" value="Type_1_exporter"/>
</dbReference>
<dbReference type="GO" id="GO:0015031">
    <property type="term" value="P:protein transport"/>
    <property type="evidence" value="ECO:0007669"/>
    <property type="project" value="UniProtKB-KW"/>
</dbReference>
<evidence type="ECO:0000313" key="15">
    <source>
        <dbReference type="EMBL" id="SFD25000.1"/>
    </source>
</evidence>
<reference evidence="15 16" key="1">
    <citation type="submission" date="2016-10" db="EMBL/GenBank/DDBJ databases">
        <authorList>
            <person name="de Groot N.N."/>
        </authorList>
    </citation>
    <scope>NUCLEOTIDE SEQUENCE [LARGE SCALE GENOMIC DNA]</scope>
    <source>
        <strain evidence="15 16">AR67</strain>
    </source>
</reference>
<keyword evidence="5" id="KW-0788">Thiol protease</keyword>
<feature type="domain" description="Peptidase C39" evidence="14">
    <location>
        <begin position="8"/>
        <end position="138"/>
    </location>
</feature>
<dbReference type="eggNOG" id="COG2274">
    <property type="taxonomic scope" value="Bacteria"/>
</dbReference>
<dbReference type="InterPro" id="IPR017871">
    <property type="entry name" value="ABC_transporter-like_CS"/>
</dbReference>
<evidence type="ECO:0000256" key="10">
    <source>
        <dbReference type="ARBA" id="ARBA00043264"/>
    </source>
</evidence>
<dbReference type="PROSITE" id="PS50990">
    <property type="entry name" value="PEPTIDASE_C39"/>
    <property type="match status" value="1"/>
</dbReference>
<dbReference type="GO" id="GO:0006508">
    <property type="term" value="P:proteolysis"/>
    <property type="evidence" value="ECO:0007669"/>
    <property type="project" value="InterPro"/>
</dbReference>
<keyword evidence="6" id="KW-0067">ATP-binding</keyword>
<dbReference type="Pfam" id="PF00005">
    <property type="entry name" value="ABC_tran"/>
    <property type="match status" value="1"/>
</dbReference>
<feature type="transmembrane region" description="Helical" evidence="11">
    <location>
        <begin position="167"/>
        <end position="189"/>
    </location>
</feature>
<feature type="transmembrane region" description="Helical" evidence="11">
    <location>
        <begin position="256"/>
        <end position="276"/>
    </location>
</feature>
<dbReference type="InterPro" id="IPR036640">
    <property type="entry name" value="ABC1_TM_sf"/>
</dbReference>
<dbReference type="EMBL" id="FOKQ01000052">
    <property type="protein sequence ID" value="SFD25000.1"/>
    <property type="molecule type" value="Genomic_DNA"/>
</dbReference>
<keyword evidence="8 11" id="KW-1133">Transmembrane helix</keyword>
<comment type="subcellular location">
    <subcellularLocation>
        <location evidence="1">Cell membrane</location>
        <topology evidence="1">Multi-pass membrane protein</topology>
    </subcellularLocation>
</comment>
<dbReference type="InterPro" id="IPR011527">
    <property type="entry name" value="ABC1_TM_dom"/>
</dbReference>
<keyword evidence="5" id="KW-0378">Hydrolase</keyword>
<sequence length="765" mass="85734">MKYPHIKQHDEKDCGAACLCMISEYHGLKIPIAKARSLIKVDNIGANVYGLVDGAQKIGLNGEGLGGSFEELNDGIISGEVKFPFVARIINEYGYEHYVVVWKIKKNSYLISDPGCQRKSTVTLELFKQCWLGQIVTFEKTEKFHTGNERKGSFRKFFKYIIKQKKLVTCVCVLSLIMSIINVTGSFVFNYVVKESQHTVITKQIEDERNGQEYEAGVISNKENSDHLSQDIPSADRNLVADGKIDSLISKIMPSLKSVCITAILLYILKMILDIIRGKAMAKMSKYVEFPLTMEFYDHLIDLPAGFYGNRNTGEYMSRFKDTAYIKSAISNATLTIILDSMMAVASGLFLCWLSPKLFLITCITIFVYTIILLAFRKPLSDVNYKMMESDSIVTSYLKETIDGIETIKSYNYMIHVKKKVRALYGEQLDHGVRGNVMGTILGSIMTMVSSISMVLLLWTGANLCIKGQLMLSDLLVFYYMMGYFLQPVGNLVNLQPTIQTAMVAAERLNDILDAEKENNDKRSPHDLKEDIIFDKVVFSYGNREPVLKELSLTCKAGTKTALVGESGSGKTTIAKLLMAFHEVETGEVTIGNIPINDYSPIELRKHISYISQTTSLFADTIMNNIKIGNPNASDEDVVDICKKCGIDSFAEKLPMGYNTKIEENGKNLSGGQRQRLAIARALIRKPDILIMDEATSNLDTISEKMIRDIIDSLPKDITILIIAHRLKTVMNCDNICVVKDGRIVEEGKHDQLLAQNGYYSQIWG</sequence>
<dbReference type="GO" id="GO:0008234">
    <property type="term" value="F:cysteine-type peptidase activity"/>
    <property type="evidence" value="ECO:0007669"/>
    <property type="project" value="UniProtKB-KW"/>
</dbReference>
<dbReference type="GO" id="GO:0005886">
    <property type="term" value="C:plasma membrane"/>
    <property type="evidence" value="ECO:0007669"/>
    <property type="project" value="UniProtKB-SubCell"/>
</dbReference>
<dbReference type="GO" id="GO:0043213">
    <property type="term" value="P:bacteriocin transport"/>
    <property type="evidence" value="ECO:0007669"/>
    <property type="project" value="UniProtKB-KW"/>
</dbReference>
<keyword evidence="4" id="KW-0547">Nucleotide-binding</keyword>
<organism evidence="15 16">
    <name type="scientific">Ruminococcus albus</name>
    <dbReference type="NCBI Taxonomy" id="1264"/>
    <lineage>
        <taxon>Bacteria</taxon>
        <taxon>Bacillati</taxon>
        <taxon>Bacillota</taxon>
        <taxon>Clostridia</taxon>
        <taxon>Eubacteriales</taxon>
        <taxon>Oscillospiraceae</taxon>
        <taxon>Ruminococcus</taxon>
    </lineage>
</organism>
<protein>
    <submittedName>
        <fullName evidence="15">ABC-type bacteriocin/lantibiotic exporter, contains an N-terminal double-glycine peptidase domain</fullName>
    </submittedName>
</protein>
<keyword evidence="2" id="KW-0813">Transport</keyword>
<keyword evidence="9 11" id="KW-0472">Membrane</keyword>
<dbReference type="CDD" id="cd18570">
    <property type="entry name" value="ABC_6TM_PCAT1_LagD_like"/>
    <property type="match status" value="1"/>
</dbReference>
<keyword evidence="5" id="KW-0645">Protease</keyword>
<proteinExistence type="predicted"/>
<feature type="domain" description="ABC transporter" evidence="12">
    <location>
        <begin position="532"/>
        <end position="763"/>
    </location>
</feature>
<dbReference type="GO" id="GO:0005524">
    <property type="term" value="F:ATP binding"/>
    <property type="evidence" value="ECO:0007669"/>
    <property type="project" value="UniProtKB-KW"/>
</dbReference>
<dbReference type="SUPFAM" id="SSF52540">
    <property type="entry name" value="P-loop containing nucleoside triphosphate hydrolases"/>
    <property type="match status" value="1"/>
</dbReference>
<keyword evidence="3 11" id="KW-0812">Transmembrane</keyword>
<dbReference type="Pfam" id="PF00664">
    <property type="entry name" value="ABC_membrane"/>
    <property type="match status" value="1"/>
</dbReference>
<feature type="transmembrane region" description="Helical" evidence="11">
    <location>
        <begin position="357"/>
        <end position="376"/>
    </location>
</feature>
<dbReference type="GO" id="GO:0016887">
    <property type="term" value="F:ATP hydrolysis activity"/>
    <property type="evidence" value="ECO:0007669"/>
    <property type="project" value="InterPro"/>
</dbReference>
<dbReference type="PANTHER" id="PTHR24221:SF654">
    <property type="entry name" value="ATP-BINDING CASSETTE SUB-FAMILY B MEMBER 6"/>
    <property type="match status" value="1"/>
</dbReference>
<dbReference type="OrthoDB" id="9762778at2"/>
<accession>A0A1I1R3Y7</accession>
<keyword evidence="10" id="KW-0080">Bacteriocin transport</keyword>
<evidence type="ECO:0000256" key="4">
    <source>
        <dbReference type="ARBA" id="ARBA00022741"/>
    </source>
</evidence>
<dbReference type="FunFam" id="3.40.50.300:FF:000604">
    <property type="entry name" value="ABC transporter B family member 28"/>
    <property type="match status" value="1"/>
</dbReference>
<evidence type="ECO:0000256" key="6">
    <source>
        <dbReference type="ARBA" id="ARBA00022840"/>
    </source>
</evidence>
<dbReference type="Pfam" id="PF03412">
    <property type="entry name" value="Peptidase_C39"/>
    <property type="match status" value="1"/>
</dbReference>
<evidence type="ECO:0000259" key="12">
    <source>
        <dbReference type="PROSITE" id="PS50893"/>
    </source>
</evidence>
<dbReference type="Proteomes" id="UP000182192">
    <property type="component" value="Unassembled WGS sequence"/>
</dbReference>
<dbReference type="InterPro" id="IPR003593">
    <property type="entry name" value="AAA+_ATPase"/>
</dbReference>
<evidence type="ECO:0000259" key="14">
    <source>
        <dbReference type="PROSITE" id="PS50990"/>
    </source>
</evidence>
<evidence type="ECO:0000256" key="7">
    <source>
        <dbReference type="ARBA" id="ARBA00022927"/>
    </source>
</evidence>
<dbReference type="PROSITE" id="PS00211">
    <property type="entry name" value="ABC_TRANSPORTER_1"/>
    <property type="match status" value="1"/>
</dbReference>
<keyword evidence="7" id="KW-0653">Protein transport</keyword>
<evidence type="ECO:0000259" key="13">
    <source>
        <dbReference type="PROSITE" id="PS50929"/>
    </source>
</evidence>
<dbReference type="GO" id="GO:0005737">
    <property type="term" value="C:cytoplasm"/>
    <property type="evidence" value="ECO:0007669"/>
    <property type="project" value="UniProtKB-ARBA"/>
</dbReference>
<dbReference type="GO" id="GO:0140359">
    <property type="term" value="F:ABC-type transporter activity"/>
    <property type="evidence" value="ECO:0007669"/>
    <property type="project" value="InterPro"/>
</dbReference>
<dbReference type="SMART" id="SM00382">
    <property type="entry name" value="AAA"/>
    <property type="match status" value="1"/>
</dbReference>
<evidence type="ECO:0000256" key="5">
    <source>
        <dbReference type="ARBA" id="ARBA00022807"/>
    </source>
</evidence>
<dbReference type="PANTHER" id="PTHR24221">
    <property type="entry name" value="ATP-BINDING CASSETTE SUB-FAMILY B"/>
    <property type="match status" value="1"/>
</dbReference>
<dbReference type="RefSeq" id="WP_074963250.1">
    <property type="nucleotide sequence ID" value="NZ_FOKQ01000052.1"/>
</dbReference>
<dbReference type="Gene3D" id="1.20.1560.10">
    <property type="entry name" value="ABC transporter type 1, transmembrane domain"/>
    <property type="match status" value="1"/>
</dbReference>
<name>A0A1I1R3Y7_RUMAL</name>
<evidence type="ECO:0000313" key="16">
    <source>
        <dbReference type="Proteomes" id="UP000182192"/>
    </source>
</evidence>
<dbReference type="PROSITE" id="PS50929">
    <property type="entry name" value="ABC_TM1F"/>
    <property type="match status" value="1"/>
</dbReference>